<dbReference type="RefSeq" id="WP_068124115.1">
    <property type="nucleotide sequence ID" value="NZ_CCXJ01000689.1"/>
</dbReference>
<sequence length="249" mass="27183">MRVRRFVVSDVHGHLADLRSALRRRGLLDSADRWCDPDAELWVLGDLLDRGPDGVGVIDLLRGLQEQAPDRVHVLLGNHEVLAIGAARWPTGRFGRSWSINGGRVDDQAALDEERLAWLAGLPAMGRAGDFLLVHSDTTAYADWGASAPEVNARVRAELAADDEERTWAVWSKLCGRLRFTRADGAAQARAFLQTFGGRCLVHGHTIVGSLLHERSSAISGPLLYAEDQVLAIDGGRYDDGPLLVVPLD</sequence>
<dbReference type="Pfam" id="PF00149">
    <property type="entry name" value="Metallophos"/>
    <property type="match status" value="1"/>
</dbReference>
<comment type="caution">
    <text evidence="2">The sequence shown here is derived from an EMBL/GenBank/DDBJ whole genome shotgun (WGS) entry which is preliminary data.</text>
</comment>
<name>A0ABT9NSB9_9ACTN</name>
<dbReference type="Proteomes" id="UP001240447">
    <property type="component" value="Unassembled WGS sequence"/>
</dbReference>
<dbReference type="SUPFAM" id="SSF56300">
    <property type="entry name" value="Metallo-dependent phosphatases"/>
    <property type="match status" value="1"/>
</dbReference>
<accession>A0ABT9NSB9</accession>
<organism evidence="2 3">
    <name type="scientific">Nocardioides massiliensis</name>
    <dbReference type="NCBI Taxonomy" id="1325935"/>
    <lineage>
        <taxon>Bacteria</taxon>
        <taxon>Bacillati</taxon>
        <taxon>Actinomycetota</taxon>
        <taxon>Actinomycetes</taxon>
        <taxon>Propionibacteriales</taxon>
        <taxon>Nocardioidaceae</taxon>
        <taxon>Nocardioides</taxon>
    </lineage>
</organism>
<protein>
    <recommendedName>
        <fullName evidence="1">Calcineurin-like phosphoesterase domain-containing protein</fullName>
    </recommendedName>
</protein>
<dbReference type="EMBL" id="JAUSQM010000001">
    <property type="protein sequence ID" value="MDP9822725.1"/>
    <property type="molecule type" value="Genomic_DNA"/>
</dbReference>
<feature type="domain" description="Calcineurin-like phosphoesterase" evidence="1">
    <location>
        <begin position="6"/>
        <end position="207"/>
    </location>
</feature>
<dbReference type="Gene3D" id="3.60.21.10">
    <property type="match status" value="1"/>
</dbReference>
<keyword evidence="3" id="KW-1185">Reference proteome</keyword>
<evidence type="ECO:0000313" key="3">
    <source>
        <dbReference type="Proteomes" id="UP001240447"/>
    </source>
</evidence>
<evidence type="ECO:0000313" key="2">
    <source>
        <dbReference type="EMBL" id="MDP9822725.1"/>
    </source>
</evidence>
<dbReference type="InterPro" id="IPR029052">
    <property type="entry name" value="Metallo-depent_PP-like"/>
</dbReference>
<dbReference type="PANTHER" id="PTHR46546:SF4">
    <property type="entry name" value="SHEWANELLA-LIKE PROTEIN PHOSPHATASE 1"/>
    <property type="match status" value="1"/>
</dbReference>
<proteinExistence type="predicted"/>
<evidence type="ECO:0000259" key="1">
    <source>
        <dbReference type="Pfam" id="PF00149"/>
    </source>
</evidence>
<dbReference type="PANTHER" id="PTHR46546">
    <property type="entry name" value="SHEWANELLA-LIKE PROTEIN PHOSPHATASE 1"/>
    <property type="match status" value="1"/>
</dbReference>
<dbReference type="InterPro" id="IPR004843">
    <property type="entry name" value="Calcineurin-like_PHP"/>
</dbReference>
<gene>
    <name evidence="2" type="ORF">J2S59_002534</name>
</gene>
<reference evidence="2 3" key="1">
    <citation type="submission" date="2023-07" db="EMBL/GenBank/DDBJ databases">
        <title>Sequencing the genomes of 1000 actinobacteria strains.</title>
        <authorList>
            <person name="Klenk H.-P."/>
        </authorList>
    </citation>
    <scope>NUCLEOTIDE SEQUENCE [LARGE SCALE GENOMIC DNA]</scope>
    <source>
        <strain evidence="2 3">GD13</strain>
    </source>
</reference>